<proteinExistence type="predicted"/>
<dbReference type="InterPro" id="IPR029044">
    <property type="entry name" value="Nucleotide-diphossugar_trans"/>
</dbReference>
<reference evidence="2" key="1">
    <citation type="submission" date="2013-12" db="EMBL/GenBank/DDBJ databases">
        <title>A Varibaculum cambriense genome reconstructed from a premature infant gut community with otherwise low bacterial novelty that shifts toward anaerobic metabolism during the third week of life.</title>
        <authorList>
            <person name="Brown C.T."/>
            <person name="Sharon I."/>
            <person name="Thomas B.C."/>
            <person name="Castelle C.J."/>
            <person name="Morowitz M.J."/>
            <person name="Banfield J.F."/>
        </authorList>
    </citation>
    <scope>NUCLEOTIDE SEQUENCE</scope>
</reference>
<comment type="caution">
    <text evidence="2">The sequence shown here is derived from an EMBL/GenBank/DDBJ whole genome shotgun (WGS) entry which is preliminary data.</text>
</comment>
<gene>
    <name evidence="2" type="ORF">Q604_UNBC18319G0007</name>
</gene>
<dbReference type="Gene3D" id="3.90.550.10">
    <property type="entry name" value="Spore Coat Polysaccharide Biosynthesis Protein SpsA, Chain A"/>
    <property type="match status" value="1"/>
</dbReference>
<dbReference type="PANTHER" id="PTHR43685">
    <property type="entry name" value="GLYCOSYLTRANSFERASE"/>
    <property type="match status" value="1"/>
</dbReference>
<dbReference type="InterPro" id="IPR001173">
    <property type="entry name" value="Glyco_trans_2-like"/>
</dbReference>
<sequence>MSKISIIIRTSTRYIFLDRAIKDIMNQSYSNWRIILVNDKGDLDKIQKIINKNNISVEQYTIINNEGKSGLHKSINLGTRAVDTEYVVMHDDDDTWDKEFLRKTVGYLGENKSVMGVVTHSNKVYEKVVNDKIKIQKIKPFNTDLKEVISLYDMIKNNLYSPISFVYRSSVYKEIGFFDESLEVLEDWEFNIRFLMKYDIYVIEEVLANYHIRKNNNISDAFKNTITSKKKMHLKYDTIIRNRYLREDLKYNQFGIGTLMNILKWSDNRLMKKIKKYMKR</sequence>
<dbReference type="AlphaFoldDB" id="W1WYZ9"/>
<dbReference type="SUPFAM" id="SSF53448">
    <property type="entry name" value="Nucleotide-diphospho-sugar transferases"/>
    <property type="match status" value="1"/>
</dbReference>
<feature type="domain" description="Glycosyltransferase 2-like" evidence="1">
    <location>
        <begin position="5"/>
        <end position="175"/>
    </location>
</feature>
<dbReference type="EMBL" id="AZMM01018319">
    <property type="protein sequence ID" value="ETJ21704.1"/>
    <property type="molecule type" value="Genomic_DNA"/>
</dbReference>
<keyword evidence="2" id="KW-0808">Transferase</keyword>
<dbReference type="CDD" id="cd00761">
    <property type="entry name" value="Glyco_tranf_GTA_type"/>
    <property type="match status" value="1"/>
</dbReference>
<organism evidence="2">
    <name type="scientific">human gut metagenome</name>
    <dbReference type="NCBI Taxonomy" id="408170"/>
    <lineage>
        <taxon>unclassified sequences</taxon>
        <taxon>metagenomes</taxon>
        <taxon>organismal metagenomes</taxon>
    </lineage>
</organism>
<dbReference type="PANTHER" id="PTHR43685:SF2">
    <property type="entry name" value="GLYCOSYLTRANSFERASE 2-LIKE DOMAIN-CONTAINING PROTEIN"/>
    <property type="match status" value="1"/>
</dbReference>
<dbReference type="Pfam" id="PF00535">
    <property type="entry name" value="Glycos_transf_2"/>
    <property type="match status" value="1"/>
</dbReference>
<name>W1WYZ9_9ZZZZ</name>
<protein>
    <submittedName>
        <fullName evidence="2">Glycosyl transferase, family 2</fullName>
    </submittedName>
</protein>
<evidence type="ECO:0000313" key="2">
    <source>
        <dbReference type="EMBL" id="ETJ21704.1"/>
    </source>
</evidence>
<evidence type="ECO:0000259" key="1">
    <source>
        <dbReference type="Pfam" id="PF00535"/>
    </source>
</evidence>
<accession>W1WYZ9</accession>
<dbReference type="InterPro" id="IPR050834">
    <property type="entry name" value="Glycosyltransf_2"/>
</dbReference>
<dbReference type="GO" id="GO:0016740">
    <property type="term" value="F:transferase activity"/>
    <property type="evidence" value="ECO:0007669"/>
    <property type="project" value="UniProtKB-KW"/>
</dbReference>